<organism evidence="2 3">
    <name type="scientific">Gemmata palustris</name>
    <dbReference type="NCBI Taxonomy" id="2822762"/>
    <lineage>
        <taxon>Bacteria</taxon>
        <taxon>Pseudomonadati</taxon>
        <taxon>Planctomycetota</taxon>
        <taxon>Planctomycetia</taxon>
        <taxon>Gemmatales</taxon>
        <taxon>Gemmataceae</taxon>
        <taxon>Gemmata</taxon>
    </lineage>
</organism>
<reference evidence="2 3" key="1">
    <citation type="submission" date="2021-04" db="EMBL/GenBank/DDBJ databases">
        <authorList>
            <person name="Ivanova A."/>
        </authorList>
    </citation>
    <scope>NUCLEOTIDE SEQUENCE [LARGE SCALE GENOMIC DNA]</scope>
    <source>
        <strain evidence="2 3">G18</strain>
    </source>
</reference>
<dbReference type="PANTHER" id="PTHR30441">
    <property type="entry name" value="DUF748 DOMAIN-CONTAINING PROTEIN"/>
    <property type="match status" value="1"/>
</dbReference>
<comment type="caution">
    <text evidence="2">The sequence shown here is derived from an EMBL/GenBank/DDBJ whole genome shotgun (WGS) entry which is preliminary data.</text>
</comment>
<dbReference type="EMBL" id="JAGKQQ010000001">
    <property type="protein sequence ID" value="MBP3957338.1"/>
    <property type="molecule type" value="Genomic_DNA"/>
</dbReference>
<evidence type="ECO:0008006" key="4">
    <source>
        <dbReference type="Google" id="ProtNLM"/>
    </source>
</evidence>
<protein>
    <recommendedName>
        <fullName evidence="4">AsmA-like C-terminal domain-containing protein</fullName>
    </recommendedName>
</protein>
<accession>A0ABS5BUH6</accession>
<sequence>MRVRSWLIRGLILAGIAALAALAWVASSWVSPERVREKVIATLSEQFEDVDVHVGSARMRILGGIAVSDLRLTRRGDPPGQPFLVVPDAVLIHDKEQLNRGRLVIRKVELENPTIRIERSADGKWNVAEILKPGPADKPVPTFQVRGATAIVIDHSAAGFPPTTFTNVQGMLLNDPLPALTVQATATAKQYGPVTVRGRLNRINNHLALSVELAEFPVGAAAVSTAQRFAPEVAPHLAKLSAVANVKADLNFAPESSPQWRHDVRFDVKGARFEHPDLPWPIEKIAATVRSVDGRVRVENATAEVGPAKLSVSLETRADAPPVALTPPGPSATAGDDPMRRIEERLQRLDVSVAGVPLDDALFNRLPDKLKKGRRMFSPTGQVDAGYKFVREGAGWKRELEVRPKQSGMIYEKFRYPVSEVRGLVKRTTTHTGTETTAIDLIGVAAGQSISVKGQITGDGPDPELSLRVTGTNVPVDEKLFDALPPKYAAIVREFRATGRGDFVAKVVQRAGVNMTENEFSIDVKDGKLNYTAFPYPLEKLKGRLVIHTTSTEDRTPPGAPRRPPPDRDEIIFDDFTAVHAGALVRMHGSRRPVPDTPDHKLVIHVGGTNVPLDADLRTALGAVKADNVWATLAPTGTLTFTAAVDVLDRGPTAARPDFDPPLDPATDAKVTFAFRGPTVTPKFFPYELTEIEGWLEYKNNRLDVARMSGSHGASRVKLDAGDIRFYPDGAVWANLGGIEMKPCVVDEALKKALPGKLGPAIDELQFRGGAELLVKHLVVSVPPDARAPGPLPVALLPEGKRPAPDSSLKVGSSASVAEPPDPVVYWDAELKLFGAALDTGVAWEDAFGSVACRGRYEGTHLGAVRGNVWLDRALVARLPVAAARCQLRADPQAPDPARPGQHLPTTLQFLNVSSDLFSGRLIGEAAVVLTEAPGYMVWLAATDVNLEKAARHYNLGSDADLKGIAQARLLLGNKLDPKTGRLVVDGEGTLDVPTGRMYNLPVLLDLMKVFRGSVPDKTAFEQAHVSFHVRGDRIRVDQLDLIGKAICLGGSGELDTSGDYVKFEFYVIWSQLLKQMINTPVGELNKFLSKNLFTIKMVRENGKLKYSPEPVPLVTEPTKAILDRLKRGAGWLMGK</sequence>
<keyword evidence="3" id="KW-1185">Reference proteome</keyword>
<evidence type="ECO:0000313" key="2">
    <source>
        <dbReference type="EMBL" id="MBP3957338.1"/>
    </source>
</evidence>
<name>A0ABS5BUH6_9BACT</name>
<evidence type="ECO:0000313" key="3">
    <source>
        <dbReference type="Proteomes" id="UP000676565"/>
    </source>
</evidence>
<proteinExistence type="predicted"/>
<dbReference type="Proteomes" id="UP000676565">
    <property type="component" value="Unassembled WGS sequence"/>
</dbReference>
<dbReference type="PANTHER" id="PTHR30441:SF8">
    <property type="entry name" value="DUF748 DOMAIN-CONTAINING PROTEIN"/>
    <property type="match status" value="1"/>
</dbReference>
<feature type="region of interest" description="Disordered" evidence="1">
    <location>
        <begin position="797"/>
        <end position="817"/>
    </location>
</feature>
<gene>
    <name evidence="2" type="ORF">J8F10_19000</name>
</gene>
<dbReference type="RefSeq" id="WP_210656295.1">
    <property type="nucleotide sequence ID" value="NZ_JAGKQQ010000001.1"/>
</dbReference>
<dbReference type="InterPro" id="IPR052894">
    <property type="entry name" value="AsmA-related"/>
</dbReference>
<evidence type="ECO:0000256" key="1">
    <source>
        <dbReference type="SAM" id="MobiDB-lite"/>
    </source>
</evidence>